<gene>
    <name evidence="1" type="ORF">OUZ56_027685</name>
</gene>
<evidence type="ECO:0000313" key="1">
    <source>
        <dbReference type="EMBL" id="KAK4035597.1"/>
    </source>
</evidence>
<organism evidence="1 2">
    <name type="scientific">Daphnia magna</name>
    <dbReference type="NCBI Taxonomy" id="35525"/>
    <lineage>
        <taxon>Eukaryota</taxon>
        <taxon>Metazoa</taxon>
        <taxon>Ecdysozoa</taxon>
        <taxon>Arthropoda</taxon>
        <taxon>Crustacea</taxon>
        <taxon>Branchiopoda</taxon>
        <taxon>Diplostraca</taxon>
        <taxon>Cladocera</taxon>
        <taxon>Anomopoda</taxon>
        <taxon>Daphniidae</taxon>
        <taxon>Daphnia</taxon>
    </lineage>
</organism>
<sequence>MDKLSIVPQQTQRIGSMWIMSSLTIFVMPFHSAKKLYILLFALAERKGRHAFSHPEAYFSPAGQGGQDRPIATRIVSATETVQSWALSFYMV</sequence>
<accession>A0ABR0B297</accession>
<protein>
    <submittedName>
        <fullName evidence="1">Uncharacterized protein</fullName>
    </submittedName>
</protein>
<proteinExistence type="predicted"/>
<name>A0ABR0B297_9CRUS</name>
<evidence type="ECO:0000313" key="2">
    <source>
        <dbReference type="Proteomes" id="UP001234178"/>
    </source>
</evidence>
<keyword evidence="2" id="KW-1185">Reference proteome</keyword>
<comment type="caution">
    <text evidence="1">The sequence shown here is derived from an EMBL/GenBank/DDBJ whole genome shotgun (WGS) entry which is preliminary data.</text>
</comment>
<dbReference type="Proteomes" id="UP001234178">
    <property type="component" value="Unassembled WGS sequence"/>
</dbReference>
<dbReference type="EMBL" id="JAOYFB010000040">
    <property type="protein sequence ID" value="KAK4035597.1"/>
    <property type="molecule type" value="Genomic_DNA"/>
</dbReference>
<reference evidence="1 2" key="1">
    <citation type="journal article" date="2023" name="Nucleic Acids Res.">
        <title>The hologenome of Daphnia magna reveals possible DNA methylation and microbiome-mediated evolution of the host genome.</title>
        <authorList>
            <person name="Chaturvedi A."/>
            <person name="Li X."/>
            <person name="Dhandapani V."/>
            <person name="Marshall H."/>
            <person name="Kissane S."/>
            <person name="Cuenca-Cambronero M."/>
            <person name="Asole G."/>
            <person name="Calvet F."/>
            <person name="Ruiz-Romero M."/>
            <person name="Marangio P."/>
            <person name="Guigo R."/>
            <person name="Rago D."/>
            <person name="Mirbahai L."/>
            <person name="Eastwood N."/>
            <person name="Colbourne J.K."/>
            <person name="Zhou J."/>
            <person name="Mallon E."/>
            <person name="Orsini L."/>
        </authorList>
    </citation>
    <scope>NUCLEOTIDE SEQUENCE [LARGE SCALE GENOMIC DNA]</scope>
    <source>
        <strain evidence="1">LRV0_1</strain>
    </source>
</reference>